<dbReference type="STRING" id="1213859.L2FYQ1"/>
<name>L2FYQ1_COLFN</name>
<dbReference type="InterPro" id="IPR046797">
    <property type="entry name" value="PDDEXK_12"/>
</dbReference>
<feature type="domain" description="PD-(D/E)XK nuclease-like" evidence="1">
    <location>
        <begin position="2"/>
        <end position="104"/>
    </location>
</feature>
<evidence type="ECO:0000259" key="1">
    <source>
        <dbReference type="Pfam" id="PF20516"/>
    </source>
</evidence>
<accession>L2FYQ1</accession>
<evidence type="ECO:0000313" key="2">
    <source>
        <dbReference type="EMBL" id="ELA31270.1"/>
    </source>
</evidence>
<dbReference type="AlphaFoldDB" id="L2FYQ1"/>
<dbReference type="HOGENOM" id="CLU_2108850_0_0_1"/>
<sequence>MRPEVTINHTDHGVLCKSPIVVSFEAKRSGADLEMATVQIGNMALVAVAGCGKCPNDLPAILFLPGVIINGHSWSFVASAIKDGRCVLYSEVELGKTSTGFGIITSPVAPQHLTR</sequence>
<reference evidence="2" key="1">
    <citation type="submission" date="2012-08" db="EMBL/GenBank/DDBJ databases">
        <title>Genome analysis of Colletotrichum orbiculare and Colletotrichum fructicola.</title>
        <authorList>
            <person name="Gan P.H.P."/>
            <person name="Ikeda K."/>
            <person name="Irieda H."/>
            <person name="Narusaka M."/>
            <person name="O'Connell R.J."/>
            <person name="Narusaka Y."/>
            <person name="Takano Y."/>
            <person name="Kubo Y."/>
            <person name="Shirasu K."/>
        </authorList>
    </citation>
    <scope>NUCLEOTIDE SEQUENCE</scope>
    <source>
        <strain evidence="2">Nara gc5</strain>
    </source>
</reference>
<gene>
    <name evidence="2" type="ORF">CGGC5_8608</name>
</gene>
<dbReference type="Pfam" id="PF20516">
    <property type="entry name" value="PDDEXK_12"/>
    <property type="match status" value="1"/>
</dbReference>
<proteinExistence type="predicted"/>
<dbReference type="EMBL" id="KB020756">
    <property type="protein sequence ID" value="ELA31270.1"/>
    <property type="molecule type" value="Genomic_DNA"/>
</dbReference>
<protein>
    <recommendedName>
        <fullName evidence="1">PD-(D/E)XK nuclease-like domain-containing protein</fullName>
    </recommendedName>
</protein>
<organism evidence="2">
    <name type="scientific">Colletotrichum fructicola (strain Nara gc5)</name>
    <name type="common">Anthracnose fungus</name>
    <name type="synonym">Colletotrichum gloeosporioides (strain Nara gc5)</name>
    <dbReference type="NCBI Taxonomy" id="1213859"/>
    <lineage>
        <taxon>Eukaryota</taxon>
        <taxon>Fungi</taxon>
        <taxon>Dikarya</taxon>
        <taxon>Ascomycota</taxon>
        <taxon>Pezizomycotina</taxon>
        <taxon>Sordariomycetes</taxon>
        <taxon>Hypocreomycetidae</taxon>
        <taxon>Glomerellales</taxon>
        <taxon>Glomerellaceae</taxon>
        <taxon>Colletotrichum</taxon>
        <taxon>Colletotrichum gloeosporioides species complex</taxon>
    </lineage>
</organism>